<dbReference type="GO" id="GO:0005886">
    <property type="term" value="C:plasma membrane"/>
    <property type="evidence" value="ECO:0007669"/>
    <property type="project" value="UniProtKB-SubCell"/>
</dbReference>
<comment type="caution">
    <text evidence="9">The sequence shown here is derived from an EMBL/GenBank/DDBJ whole genome shotgun (WGS) entry which is preliminary data.</text>
</comment>
<reference evidence="9 10" key="1">
    <citation type="submission" date="2019-08" db="EMBL/GenBank/DDBJ databases">
        <title>Bacterial whole genome sequence for Glaciihabitans sp. CHu50b-6-2.</title>
        <authorList>
            <person name="Jin L."/>
        </authorList>
    </citation>
    <scope>NUCLEOTIDE SEQUENCE [LARGE SCALE GENOMIC DNA]</scope>
    <source>
        <strain evidence="9 10">CHu50b-6-2</strain>
    </source>
</reference>
<proteinExistence type="inferred from homology"/>
<dbReference type="Gene3D" id="1.20.1530.20">
    <property type="match status" value="1"/>
</dbReference>
<feature type="transmembrane region" description="Helical" evidence="8">
    <location>
        <begin position="190"/>
        <end position="212"/>
    </location>
</feature>
<dbReference type="PANTHER" id="PTHR36838:SF1">
    <property type="entry name" value="SLR1864 PROTEIN"/>
    <property type="match status" value="1"/>
</dbReference>
<keyword evidence="4" id="KW-1003">Cell membrane</keyword>
<dbReference type="InterPro" id="IPR038770">
    <property type="entry name" value="Na+/solute_symporter_sf"/>
</dbReference>
<dbReference type="InterPro" id="IPR004776">
    <property type="entry name" value="Mem_transp_PIN-like"/>
</dbReference>
<feature type="transmembrane region" description="Helical" evidence="8">
    <location>
        <begin position="34"/>
        <end position="52"/>
    </location>
</feature>
<dbReference type="EMBL" id="VRMG01000012">
    <property type="protein sequence ID" value="TXN28636.1"/>
    <property type="molecule type" value="Genomic_DNA"/>
</dbReference>
<dbReference type="Pfam" id="PF03547">
    <property type="entry name" value="Mem_trans"/>
    <property type="match status" value="1"/>
</dbReference>
<dbReference type="GO" id="GO:0055085">
    <property type="term" value="P:transmembrane transport"/>
    <property type="evidence" value="ECO:0007669"/>
    <property type="project" value="InterPro"/>
</dbReference>
<evidence type="ECO:0000256" key="8">
    <source>
        <dbReference type="SAM" id="Phobius"/>
    </source>
</evidence>
<dbReference type="PANTHER" id="PTHR36838">
    <property type="entry name" value="AUXIN EFFLUX CARRIER FAMILY PROTEIN"/>
    <property type="match status" value="1"/>
</dbReference>
<evidence type="ECO:0000256" key="4">
    <source>
        <dbReference type="ARBA" id="ARBA00022475"/>
    </source>
</evidence>
<comment type="subcellular location">
    <subcellularLocation>
        <location evidence="1">Cell membrane</location>
        <topology evidence="1">Multi-pass membrane protein</topology>
    </subcellularLocation>
</comment>
<feature type="transmembrane region" description="Helical" evidence="8">
    <location>
        <begin position="224"/>
        <end position="247"/>
    </location>
</feature>
<comment type="similarity">
    <text evidence="2">Belongs to the auxin efflux carrier (TC 2.A.69) family.</text>
</comment>
<feature type="transmembrane region" description="Helical" evidence="8">
    <location>
        <begin position="253"/>
        <end position="273"/>
    </location>
</feature>
<keyword evidence="10" id="KW-1185">Reference proteome</keyword>
<evidence type="ECO:0000256" key="7">
    <source>
        <dbReference type="ARBA" id="ARBA00023136"/>
    </source>
</evidence>
<keyword evidence="3" id="KW-0813">Transport</keyword>
<feature type="transmembrane region" description="Helical" evidence="8">
    <location>
        <begin position="6"/>
        <end position="22"/>
    </location>
</feature>
<name>A0A5C8UME8_9MICO</name>
<protein>
    <submittedName>
        <fullName evidence="9">AEC family transporter</fullName>
    </submittedName>
</protein>
<feature type="transmembrane region" description="Helical" evidence="8">
    <location>
        <begin position="64"/>
        <end position="87"/>
    </location>
</feature>
<feature type="transmembrane region" description="Helical" evidence="8">
    <location>
        <begin position="123"/>
        <end position="143"/>
    </location>
</feature>
<evidence type="ECO:0000256" key="2">
    <source>
        <dbReference type="ARBA" id="ARBA00010145"/>
    </source>
</evidence>
<dbReference type="Proteomes" id="UP000321379">
    <property type="component" value="Unassembled WGS sequence"/>
</dbReference>
<feature type="transmembrane region" description="Helical" evidence="8">
    <location>
        <begin position="164"/>
        <end position="184"/>
    </location>
</feature>
<dbReference type="RefSeq" id="WP_147784844.1">
    <property type="nucleotide sequence ID" value="NZ_VRMG01000012.1"/>
</dbReference>
<feature type="transmembrane region" description="Helical" evidence="8">
    <location>
        <begin position="94"/>
        <end position="117"/>
    </location>
</feature>
<feature type="transmembrane region" description="Helical" evidence="8">
    <location>
        <begin position="285"/>
        <end position="305"/>
    </location>
</feature>
<evidence type="ECO:0000256" key="5">
    <source>
        <dbReference type="ARBA" id="ARBA00022692"/>
    </source>
</evidence>
<evidence type="ECO:0000256" key="6">
    <source>
        <dbReference type="ARBA" id="ARBA00022989"/>
    </source>
</evidence>
<evidence type="ECO:0000256" key="3">
    <source>
        <dbReference type="ARBA" id="ARBA00022448"/>
    </source>
</evidence>
<evidence type="ECO:0000313" key="10">
    <source>
        <dbReference type="Proteomes" id="UP000321379"/>
    </source>
</evidence>
<organism evidence="9 10">
    <name type="scientific">Lacisediminihabitans profunda</name>
    <dbReference type="NCBI Taxonomy" id="2594790"/>
    <lineage>
        <taxon>Bacteria</taxon>
        <taxon>Bacillati</taxon>
        <taxon>Actinomycetota</taxon>
        <taxon>Actinomycetes</taxon>
        <taxon>Micrococcales</taxon>
        <taxon>Microbacteriaceae</taxon>
        <taxon>Lacisediminihabitans</taxon>
    </lineage>
</organism>
<accession>A0A5C8UME8</accession>
<keyword evidence="7 8" id="KW-0472">Membrane</keyword>
<keyword evidence="6 8" id="KW-1133">Transmembrane helix</keyword>
<dbReference type="AlphaFoldDB" id="A0A5C8UME8"/>
<sequence>MSGVLIGFAIIASIIFVGYLVGRLGILGPHAGFVLNRVVFFVLSPCLLFTVLERAQVSELFSSLLLVSLIAALVCFAVYFVVARLIWRRGAADVVIGSLASGYVNANNIGIPVAVYVLGSAAYSAPVVLLQLLVFTPIALTILDIQTTGRASVRSVVLKPLTNPLIIGSALGLLFAVTRVHLPAPVLQPFVLLGGAAVPVVLLAFGMSLHGQKLLQAGSGRRDVLLASALKLAVMPVVAWAVGHFLFGLAGQRLFVVVALAALPAAQNVFNYAQRYGEGEILARDSVFITTVGSIPVLVIVAALLGH</sequence>
<evidence type="ECO:0000313" key="9">
    <source>
        <dbReference type="EMBL" id="TXN28636.1"/>
    </source>
</evidence>
<gene>
    <name evidence="9" type="ORF">FVP33_16750</name>
</gene>
<keyword evidence="5 8" id="KW-0812">Transmembrane</keyword>
<evidence type="ECO:0000256" key="1">
    <source>
        <dbReference type="ARBA" id="ARBA00004651"/>
    </source>
</evidence>